<accession>A0A9X3WXH1</accession>
<evidence type="ECO:0000313" key="2">
    <source>
        <dbReference type="Proteomes" id="UP001145050"/>
    </source>
</evidence>
<organism evidence="1 2">
    <name type="scientific">Terrihalobacillus insolitus</name>
    <dbReference type="NCBI Taxonomy" id="2950438"/>
    <lineage>
        <taxon>Bacteria</taxon>
        <taxon>Bacillati</taxon>
        <taxon>Bacillota</taxon>
        <taxon>Bacilli</taxon>
        <taxon>Bacillales</taxon>
        <taxon>Bacillaceae</taxon>
        <taxon>Terrihalobacillus</taxon>
    </lineage>
</organism>
<reference evidence="1" key="1">
    <citation type="submission" date="2022-06" db="EMBL/GenBank/DDBJ databases">
        <title>Aquibacillus sp. a new bacterium isolated from soil saline samples.</title>
        <authorList>
            <person name="Galisteo C."/>
            <person name="De La Haba R."/>
            <person name="Sanchez-Porro C."/>
            <person name="Ventosa A."/>
        </authorList>
    </citation>
    <scope>NUCLEOTIDE SEQUENCE</scope>
    <source>
        <strain evidence="1">3ASR75-11</strain>
    </source>
</reference>
<dbReference type="RefSeq" id="WP_272437865.1">
    <property type="nucleotide sequence ID" value="NZ_JAMQKB010000028.1"/>
</dbReference>
<name>A0A9X3WXH1_9BACI</name>
<proteinExistence type="predicted"/>
<keyword evidence="2" id="KW-1185">Reference proteome</keyword>
<evidence type="ECO:0000313" key="1">
    <source>
        <dbReference type="EMBL" id="MDC3426046.1"/>
    </source>
</evidence>
<dbReference type="EMBL" id="JAMQKB010000028">
    <property type="protein sequence ID" value="MDC3426046.1"/>
    <property type="molecule type" value="Genomic_DNA"/>
</dbReference>
<dbReference type="Proteomes" id="UP001145050">
    <property type="component" value="Unassembled WGS sequence"/>
</dbReference>
<gene>
    <name evidence="1" type="ORF">NC797_16205</name>
</gene>
<protein>
    <submittedName>
        <fullName evidence="1">Uncharacterized protein</fullName>
    </submittedName>
</protein>
<dbReference type="AlphaFoldDB" id="A0A9X3WXH1"/>
<sequence length="70" mass="8352">MKILKDNGLWLRPIQLPEDLAIAFPWYQDKEVLYYSDGEGTLPCDLKINERMYNYLKNTGEPELFIENQR</sequence>
<comment type="caution">
    <text evidence="1">The sequence shown here is derived from an EMBL/GenBank/DDBJ whole genome shotgun (WGS) entry which is preliminary data.</text>
</comment>